<gene>
    <name evidence="2" type="ORF">K234311028_p20620</name>
</gene>
<evidence type="ECO:0000256" key="1">
    <source>
        <dbReference type="SAM" id="Phobius"/>
    </source>
</evidence>
<dbReference type="AlphaFoldDB" id="A0ABC8EG64"/>
<proteinExistence type="predicted"/>
<protein>
    <submittedName>
        <fullName evidence="2">Uncharacterized protein</fullName>
    </submittedName>
</protein>
<organism evidence="2 3">
    <name type="scientific">Clostridium tetani</name>
    <dbReference type="NCBI Taxonomy" id="1513"/>
    <lineage>
        <taxon>Bacteria</taxon>
        <taxon>Bacillati</taxon>
        <taxon>Bacillota</taxon>
        <taxon>Clostridia</taxon>
        <taxon>Eubacteriales</taxon>
        <taxon>Clostridiaceae</taxon>
        <taxon>Clostridium</taxon>
    </lineage>
</organism>
<reference evidence="2 3" key="1">
    <citation type="submission" date="2022-09" db="EMBL/GenBank/DDBJ databases">
        <title>complete genome sequences of Clostridium tetani str. KHSU-234311-028 isolated from soil.</title>
        <authorList>
            <person name="Sekizuka T."/>
            <person name="Shitada C."/>
            <person name="Takahashi M."/>
            <person name="Kuroda M."/>
        </authorList>
    </citation>
    <scope>NUCLEOTIDE SEQUENCE [LARGE SCALE GENOMIC DNA]</scope>
    <source>
        <strain evidence="2 3">KHSU-234311-028</strain>
        <plasmid evidence="2 3">pKHSU-234311-028-2</plasmid>
    </source>
</reference>
<evidence type="ECO:0000313" key="2">
    <source>
        <dbReference type="EMBL" id="BDR82579.1"/>
    </source>
</evidence>
<geneLocation type="plasmid" evidence="2 3">
    <name>pKHSU-234311-028-2</name>
</geneLocation>
<dbReference type="EMBL" id="AP026820">
    <property type="protein sequence ID" value="BDR82579.1"/>
    <property type="molecule type" value="Genomic_DNA"/>
</dbReference>
<keyword evidence="1" id="KW-1133">Transmembrane helix</keyword>
<keyword evidence="1" id="KW-0472">Membrane</keyword>
<accession>A0ABC8EG64</accession>
<dbReference type="RefSeq" id="WP_275541032.1">
    <property type="nucleotide sequence ID" value="NZ_AP026820.1"/>
</dbReference>
<name>A0ABC8EG64_CLOTA</name>
<sequence length="42" mass="4954">MFKLDLMILDFFRKIFTDSSTQFTMLVGAFLFTCALEKKVKK</sequence>
<keyword evidence="2" id="KW-0614">Plasmid</keyword>
<feature type="transmembrane region" description="Helical" evidence="1">
    <location>
        <begin position="20"/>
        <end position="36"/>
    </location>
</feature>
<keyword evidence="1" id="KW-0812">Transmembrane</keyword>
<evidence type="ECO:0000313" key="3">
    <source>
        <dbReference type="Proteomes" id="UP001321763"/>
    </source>
</evidence>
<dbReference type="Proteomes" id="UP001321763">
    <property type="component" value="Plasmid pKHSU-234311-028-2"/>
</dbReference>